<dbReference type="GO" id="GO:0003700">
    <property type="term" value="F:DNA-binding transcription factor activity"/>
    <property type="evidence" value="ECO:0007669"/>
    <property type="project" value="TreeGrafter"/>
</dbReference>
<evidence type="ECO:0000259" key="6">
    <source>
        <dbReference type="PROSITE" id="PS50977"/>
    </source>
</evidence>
<proteinExistence type="predicted"/>
<dbReference type="PROSITE" id="PS01081">
    <property type="entry name" value="HTH_TETR_1"/>
    <property type="match status" value="1"/>
</dbReference>
<evidence type="ECO:0000256" key="4">
    <source>
        <dbReference type="PROSITE-ProRule" id="PRU00335"/>
    </source>
</evidence>
<accession>A0A9X3PH05</accession>
<dbReference type="InterPro" id="IPR023772">
    <property type="entry name" value="DNA-bd_HTH_TetR-type_CS"/>
</dbReference>
<dbReference type="InterPro" id="IPR041347">
    <property type="entry name" value="MftR_C"/>
</dbReference>
<dbReference type="Pfam" id="PF00440">
    <property type="entry name" value="TetR_N"/>
    <property type="match status" value="1"/>
</dbReference>
<dbReference type="RefSeq" id="WP_270108071.1">
    <property type="nucleotide sequence ID" value="NZ_JAPZVP010000001.1"/>
</dbReference>
<sequence>MEEPKVGLRERTRNAVGAELAQAALKLFVEQGFEATTVEQIAAATGLSRRSFHRYFASKEDVFGQWFVETGRQLATALGSRPTEERPWLALRRAFDDLVQGLSDRPQSLQITRMVLNTPALHATHLHKHALWRDALADVLQRRLSEDGRELGRIAAVALVGAALAALDSAQSAWVSEDNQQPLGALLDEAMNAIAPLTEPAPVTRPHRSLPTRGHETAASSRRRSRRQSFSRTPGGCAHPPPTPPGDLHPRSPGPLCSTPGRAAVGAAMMLAAYDSRVCGSTTGRWTNTPSAPRQASSSCSREARSTMSVLARSPAPYAGDSGGRRPLRGERGDDGTSLGAGGAMHCISHDAINNRCIGYFNCTNGPRDCGLRVITGRNRNSVLWKHAANRRTLMDLIEPTALLRNRGANFKHADTATAGRVARSTGSPA</sequence>
<name>A0A9X3PH05_9ACTN</name>
<evidence type="ECO:0000313" key="8">
    <source>
        <dbReference type="Proteomes" id="UP001146067"/>
    </source>
</evidence>
<dbReference type="Pfam" id="PF17754">
    <property type="entry name" value="TetR_C_14"/>
    <property type="match status" value="1"/>
</dbReference>
<feature type="compositionally biased region" description="Polar residues" evidence="5">
    <location>
        <begin position="283"/>
        <end position="309"/>
    </location>
</feature>
<dbReference type="InterPro" id="IPR050109">
    <property type="entry name" value="HTH-type_TetR-like_transc_reg"/>
</dbReference>
<feature type="region of interest" description="Disordered" evidence="5">
    <location>
        <begin position="283"/>
        <end position="337"/>
    </location>
</feature>
<dbReference type="PRINTS" id="PR00455">
    <property type="entry name" value="HTHTETR"/>
</dbReference>
<evidence type="ECO:0000313" key="7">
    <source>
        <dbReference type="EMBL" id="MDA1358280.1"/>
    </source>
</evidence>
<reference evidence="7" key="1">
    <citation type="submission" date="2022-12" db="EMBL/GenBank/DDBJ databases">
        <title>Gycomyces niveus sp.nov.,a novel actinomycete isolated from soil in Shouguan.</title>
        <authorList>
            <person name="Yang X."/>
        </authorList>
    </citation>
    <scope>NUCLEOTIDE SEQUENCE</scope>
    <source>
        <strain evidence="7">NEAU-A15</strain>
    </source>
</reference>
<dbReference type="AlphaFoldDB" id="A0A9X3PH05"/>
<feature type="region of interest" description="Disordered" evidence="5">
    <location>
        <begin position="198"/>
        <end position="259"/>
    </location>
</feature>
<gene>
    <name evidence="7" type="ORF">O1R50_01510</name>
</gene>
<dbReference type="Gene3D" id="1.10.10.60">
    <property type="entry name" value="Homeodomain-like"/>
    <property type="match status" value="1"/>
</dbReference>
<evidence type="ECO:0000256" key="3">
    <source>
        <dbReference type="ARBA" id="ARBA00023163"/>
    </source>
</evidence>
<dbReference type="PANTHER" id="PTHR30055:SF238">
    <property type="entry name" value="MYCOFACTOCIN BIOSYNTHESIS TRANSCRIPTIONAL REGULATOR MFTR-RELATED"/>
    <property type="match status" value="1"/>
</dbReference>
<feature type="domain" description="HTH tetR-type" evidence="6">
    <location>
        <begin position="14"/>
        <end position="74"/>
    </location>
</feature>
<dbReference type="Gene3D" id="1.10.357.10">
    <property type="entry name" value="Tetracycline Repressor, domain 2"/>
    <property type="match status" value="1"/>
</dbReference>
<evidence type="ECO:0000256" key="2">
    <source>
        <dbReference type="ARBA" id="ARBA00023125"/>
    </source>
</evidence>
<evidence type="ECO:0000256" key="5">
    <source>
        <dbReference type="SAM" id="MobiDB-lite"/>
    </source>
</evidence>
<keyword evidence="3" id="KW-0804">Transcription</keyword>
<dbReference type="Proteomes" id="UP001146067">
    <property type="component" value="Unassembled WGS sequence"/>
</dbReference>
<comment type="caution">
    <text evidence="7">The sequence shown here is derived from an EMBL/GenBank/DDBJ whole genome shotgun (WGS) entry which is preliminary data.</text>
</comment>
<evidence type="ECO:0000256" key="1">
    <source>
        <dbReference type="ARBA" id="ARBA00023015"/>
    </source>
</evidence>
<keyword evidence="1" id="KW-0805">Transcription regulation</keyword>
<keyword evidence="2 4" id="KW-0238">DNA-binding</keyword>
<feature type="DNA-binding region" description="H-T-H motif" evidence="4">
    <location>
        <begin position="37"/>
        <end position="56"/>
    </location>
</feature>
<organism evidence="7 8">
    <name type="scientific">Glycomyces luteolus</name>
    <dbReference type="NCBI Taxonomy" id="2670330"/>
    <lineage>
        <taxon>Bacteria</taxon>
        <taxon>Bacillati</taxon>
        <taxon>Actinomycetota</taxon>
        <taxon>Actinomycetes</taxon>
        <taxon>Glycomycetales</taxon>
        <taxon>Glycomycetaceae</taxon>
        <taxon>Glycomyces</taxon>
    </lineage>
</organism>
<dbReference type="SUPFAM" id="SSF46689">
    <property type="entry name" value="Homeodomain-like"/>
    <property type="match status" value="1"/>
</dbReference>
<dbReference type="GO" id="GO:0000976">
    <property type="term" value="F:transcription cis-regulatory region binding"/>
    <property type="evidence" value="ECO:0007669"/>
    <property type="project" value="TreeGrafter"/>
</dbReference>
<dbReference type="EMBL" id="JAPZVP010000001">
    <property type="protein sequence ID" value="MDA1358280.1"/>
    <property type="molecule type" value="Genomic_DNA"/>
</dbReference>
<keyword evidence="8" id="KW-1185">Reference proteome</keyword>
<dbReference type="PANTHER" id="PTHR30055">
    <property type="entry name" value="HTH-TYPE TRANSCRIPTIONAL REGULATOR RUTR"/>
    <property type="match status" value="1"/>
</dbReference>
<dbReference type="InterPro" id="IPR009057">
    <property type="entry name" value="Homeodomain-like_sf"/>
</dbReference>
<protein>
    <submittedName>
        <fullName evidence="7">TetR/AcrR family transcriptional regulator</fullName>
    </submittedName>
</protein>
<dbReference type="PROSITE" id="PS50977">
    <property type="entry name" value="HTH_TETR_2"/>
    <property type="match status" value="1"/>
</dbReference>
<dbReference type="InterPro" id="IPR001647">
    <property type="entry name" value="HTH_TetR"/>
</dbReference>